<sequence>MNKWERKRPLTESELVAALYASDDEFDDMNIEENCSDADEDYVEEMRASESDDESDISSTDEVENVESNTELSGITHTVSGRTWRYVSDRPSCKTLAHNVIQEKVESLTDSSRNISTILDALKLFISDDIVGIIVQHTNNKANDDVKNWNENHESEKPREWQNIDSEELLAFFGLLLLSGRFRESREDPTNLWKENEACGRNVYQATMSRKRFTNILQYIRFDDLLTRPERLLLVKPVIERRASRIERDGRGFSAAIVRAIESTGRKLKLNKTSTRSKRGRCHQCRGNDSKYSKRCSSCNRGENHVRTLCNASRRNELFTDQHNRREKPTPPDLQATLKVLDYYFSDQIRDKNCEIYTVYQKCKDESPTVINNNNDHNIIDAMPLTESIIDNMPLQIDEITSFAEQTDQLGNLLLGTRNLDLETKNEELRKFRKKNKLSDINNSRSKTTDLGEEDLDKQVNYSVEEKCPARSDDCDNSSNLLRLADHGEKSLETNCDIIATNCDIKESHTSFSSLVINKNDTLQDSTVNNVNIQDAYSGQDS</sequence>
<proteinExistence type="predicted"/>
<evidence type="ECO:0000313" key="1">
    <source>
        <dbReference type="EMBL" id="KAI4455418.1"/>
    </source>
</evidence>
<dbReference type="EMBL" id="CM043023">
    <property type="protein sequence ID" value="KAI4455418.1"/>
    <property type="molecule type" value="Genomic_DNA"/>
</dbReference>
<keyword evidence="2" id="KW-1185">Reference proteome</keyword>
<gene>
    <name evidence="1" type="ORF">MML48_9g00003647</name>
</gene>
<reference evidence="1" key="1">
    <citation type="submission" date="2022-04" db="EMBL/GenBank/DDBJ databases">
        <title>Chromosome-scale genome assembly of Holotrichia oblita Faldermann.</title>
        <authorList>
            <person name="Rongchong L."/>
        </authorList>
    </citation>
    <scope>NUCLEOTIDE SEQUENCE</scope>
    <source>
        <strain evidence="1">81SQS9</strain>
    </source>
</reference>
<name>A0ACB9SKU2_HOLOL</name>
<dbReference type="Proteomes" id="UP001056778">
    <property type="component" value="Chromosome 9"/>
</dbReference>
<protein>
    <submittedName>
        <fullName evidence="1">Piggybac transposable element-derived protein 4</fullName>
    </submittedName>
</protein>
<evidence type="ECO:0000313" key="2">
    <source>
        <dbReference type="Proteomes" id="UP001056778"/>
    </source>
</evidence>
<organism evidence="1 2">
    <name type="scientific">Holotrichia oblita</name>
    <name type="common">Chafer beetle</name>
    <dbReference type="NCBI Taxonomy" id="644536"/>
    <lineage>
        <taxon>Eukaryota</taxon>
        <taxon>Metazoa</taxon>
        <taxon>Ecdysozoa</taxon>
        <taxon>Arthropoda</taxon>
        <taxon>Hexapoda</taxon>
        <taxon>Insecta</taxon>
        <taxon>Pterygota</taxon>
        <taxon>Neoptera</taxon>
        <taxon>Endopterygota</taxon>
        <taxon>Coleoptera</taxon>
        <taxon>Polyphaga</taxon>
        <taxon>Scarabaeiformia</taxon>
        <taxon>Scarabaeidae</taxon>
        <taxon>Melolonthinae</taxon>
        <taxon>Holotrichia</taxon>
    </lineage>
</organism>
<accession>A0ACB9SKU2</accession>
<comment type="caution">
    <text evidence="1">The sequence shown here is derived from an EMBL/GenBank/DDBJ whole genome shotgun (WGS) entry which is preliminary data.</text>
</comment>